<dbReference type="InterPro" id="IPR004305">
    <property type="entry name" value="Thiaminase-2/PQQC"/>
</dbReference>
<gene>
    <name evidence="14" type="primary">TENA2</name>
</gene>
<evidence type="ECO:0000256" key="6">
    <source>
        <dbReference type="ARBA" id="ARBA00023157"/>
    </source>
</evidence>
<feature type="binding site" evidence="12">
    <location>
        <position position="55"/>
    </location>
    <ligand>
        <name>substrate</name>
    </ligand>
</feature>
<dbReference type="InterPro" id="IPR026285">
    <property type="entry name" value="TenA_E"/>
</dbReference>
<keyword evidence="6" id="KW-1015">Disulfide bond</keyword>
<dbReference type="Gene3D" id="1.20.910.10">
    <property type="entry name" value="Heme oxygenase-like"/>
    <property type="match status" value="1"/>
</dbReference>
<dbReference type="PANTHER" id="PTHR43198:SF5">
    <property type="entry name" value="BIFUNCTIONAL TENA-E PROTEIN"/>
    <property type="match status" value="1"/>
</dbReference>
<evidence type="ECO:0000256" key="8">
    <source>
        <dbReference type="ARBA" id="ARBA00077314"/>
    </source>
</evidence>
<dbReference type="InterPro" id="IPR050967">
    <property type="entry name" value="Thiamine_Salvage_TenA"/>
</dbReference>
<evidence type="ECO:0000313" key="14">
    <source>
        <dbReference type="EMBL" id="QSQ68596.1"/>
    </source>
</evidence>
<reference evidence="14" key="1">
    <citation type="submission" date="2020-10" db="EMBL/GenBank/DDBJ databases">
        <authorList>
            <person name="Yuan Z."/>
            <person name="Wang Y."/>
            <person name="Liu Q."/>
            <person name="Liu L."/>
            <person name="Li X."/>
        </authorList>
    </citation>
    <scope>NUCLEOTIDE SEQUENCE</scope>
</reference>
<dbReference type="GO" id="GO:0009228">
    <property type="term" value="P:thiamine biosynthetic process"/>
    <property type="evidence" value="ECO:0007669"/>
    <property type="project" value="UniProtKB-KW"/>
</dbReference>
<evidence type="ECO:0000256" key="11">
    <source>
        <dbReference type="PIRSR" id="PIRSR003170-1"/>
    </source>
</evidence>
<feature type="binding site" evidence="12">
    <location>
        <position position="96"/>
    </location>
    <ligand>
        <name>substrate</name>
    </ligand>
</feature>
<evidence type="ECO:0000256" key="2">
    <source>
        <dbReference type="ARBA" id="ARBA00004948"/>
    </source>
</evidence>
<dbReference type="FunFam" id="1.20.910.10:FF:000007">
    <property type="entry name" value="Bifunctional TENA-E protein"/>
    <property type="match status" value="1"/>
</dbReference>
<comment type="similarity">
    <text evidence="7">Belongs to the thiaminase-2 family.</text>
</comment>
<sequence length="229" mass="26140">MEGAGSGDDGVNARTATWLDKHRPMYDRATRHPFIRSIRDGAVDFASFKRWLAQDYIFVKEFVPFVASVLLKCCRQSDDSSDMEIILGGVASLSDELSWFKKEASRWDVELTGVSPLKANVEYCRFLESFSSAEIAYAVAITVFWAIETVYQDSFSFCIQSDSKTPKELLGTCQRWGSDEFKQYCQSLQKIADRCLEKAPIDVVEKAEEAFVRVLEHEFDFWNMSSSEH</sequence>
<protein>
    <recommendedName>
        <fullName evidence="3">aminopyrimidine aminohydrolase</fullName>
        <ecNumber evidence="3">3.5.99.2</ecNumber>
    </recommendedName>
    <alternativeName>
        <fullName evidence="9">Aminopyrimidine aminohydrolase</fullName>
    </alternativeName>
    <alternativeName>
        <fullName evidence="10">Formylaminopyrimidine amidohydrolase</fullName>
    </alternativeName>
    <alternativeName>
        <fullName evidence="8">Formylaminopyrimidine deformylase</fullName>
    </alternativeName>
</protein>
<feature type="active site" description="Proton donor" evidence="11">
    <location>
        <position position="218"/>
    </location>
</feature>
<evidence type="ECO:0000256" key="10">
    <source>
        <dbReference type="ARBA" id="ARBA00082825"/>
    </source>
</evidence>
<evidence type="ECO:0000256" key="5">
    <source>
        <dbReference type="ARBA" id="ARBA00022977"/>
    </source>
</evidence>
<dbReference type="PANTHER" id="PTHR43198">
    <property type="entry name" value="BIFUNCTIONAL TH2 PROTEIN"/>
    <property type="match status" value="1"/>
</dbReference>
<feature type="domain" description="Thiaminase-2/PQQC" evidence="13">
    <location>
        <begin position="20"/>
        <end position="226"/>
    </location>
</feature>
<evidence type="ECO:0000256" key="7">
    <source>
        <dbReference type="ARBA" id="ARBA00060919"/>
    </source>
</evidence>
<keyword evidence="4" id="KW-0378">Hydrolase</keyword>
<dbReference type="GO" id="GO:0005829">
    <property type="term" value="C:cytosol"/>
    <property type="evidence" value="ECO:0007669"/>
    <property type="project" value="TreeGrafter"/>
</dbReference>
<evidence type="ECO:0000259" key="13">
    <source>
        <dbReference type="Pfam" id="PF03070"/>
    </source>
</evidence>
<dbReference type="SUPFAM" id="SSF48613">
    <property type="entry name" value="Heme oxygenase-like"/>
    <property type="match status" value="1"/>
</dbReference>
<dbReference type="PIRSF" id="PIRSF003170">
    <property type="entry name" value="Pet18p"/>
    <property type="match status" value="1"/>
</dbReference>
<comment type="catalytic activity">
    <reaction evidence="1">
        <text>4-amino-5-aminomethyl-2-methylpyrimidine + H2O = 4-amino-5-hydroxymethyl-2-methylpyrimidine + NH4(+)</text>
        <dbReference type="Rhea" id="RHEA:31799"/>
        <dbReference type="ChEBI" id="CHEBI:15377"/>
        <dbReference type="ChEBI" id="CHEBI:16892"/>
        <dbReference type="ChEBI" id="CHEBI:28938"/>
        <dbReference type="ChEBI" id="CHEBI:63416"/>
        <dbReference type="EC" id="3.5.99.2"/>
    </reaction>
</comment>
<dbReference type="Pfam" id="PF03070">
    <property type="entry name" value="TENA_THI-4"/>
    <property type="match status" value="1"/>
</dbReference>
<feature type="binding site" evidence="12">
    <location>
        <position position="148"/>
    </location>
    <ligand>
        <name>substrate</name>
    </ligand>
</feature>
<comment type="pathway">
    <text evidence="2">Cofactor biosynthesis; thiamine diphosphate biosynthesis.</text>
</comment>
<name>A0A8A0WI31_PUYRA</name>
<evidence type="ECO:0000256" key="4">
    <source>
        <dbReference type="ARBA" id="ARBA00022801"/>
    </source>
</evidence>
<dbReference type="EMBL" id="MW125520">
    <property type="protein sequence ID" value="QSQ68596.1"/>
    <property type="molecule type" value="Genomic_DNA"/>
</dbReference>
<dbReference type="GO" id="GO:0050334">
    <property type="term" value="F:thiaminase activity"/>
    <property type="evidence" value="ECO:0007669"/>
    <property type="project" value="UniProtKB-EC"/>
</dbReference>
<dbReference type="CDD" id="cd19357">
    <property type="entry name" value="TenA_E_At3g16990-like"/>
    <property type="match status" value="1"/>
</dbReference>
<accession>A0A8A0WI31</accession>
<keyword evidence="5" id="KW-0784">Thiamine biosynthesis</keyword>
<organism evidence="14">
    <name type="scientific">Puya raimondii</name>
    <name type="common">Queen of the Andes</name>
    <dbReference type="NCBI Taxonomy" id="112807"/>
    <lineage>
        <taxon>Eukaryota</taxon>
        <taxon>Viridiplantae</taxon>
        <taxon>Streptophyta</taxon>
        <taxon>Embryophyta</taxon>
        <taxon>Tracheophyta</taxon>
        <taxon>Spermatophyta</taxon>
        <taxon>Magnoliopsida</taxon>
        <taxon>Liliopsida</taxon>
        <taxon>Poales</taxon>
        <taxon>Bromeliaceae</taxon>
        <taxon>Puyoideae</taxon>
        <taxon>Puya</taxon>
    </lineage>
</organism>
<dbReference type="EC" id="3.5.99.2" evidence="3"/>
<evidence type="ECO:0000256" key="1">
    <source>
        <dbReference type="ARBA" id="ARBA00001881"/>
    </source>
</evidence>
<evidence type="ECO:0000256" key="12">
    <source>
        <dbReference type="PIRSR" id="PIRSR003170-2"/>
    </source>
</evidence>
<proteinExistence type="inferred from homology"/>
<evidence type="ECO:0000256" key="3">
    <source>
        <dbReference type="ARBA" id="ARBA00012684"/>
    </source>
</evidence>
<dbReference type="InterPro" id="IPR016084">
    <property type="entry name" value="Haem_Oase-like_multi-hlx"/>
</dbReference>
<dbReference type="AlphaFoldDB" id="A0A8A0WI31"/>
<evidence type="ECO:0000256" key="9">
    <source>
        <dbReference type="ARBA" id="ARBA00079571"/>
    </source>
</evidence>